<sequence>MSEIAEYERRISFALERIGRGVEVLAQKRVAPAEPEAEPEHLQEAAFEQMAAPETAAPEAALPEAAPPESEVLAAPQVPDAAPSSDLAQMQAALDAEREANAQLSERVRAIREKQDTTLNAMERKYGAAVRAQEAAFKEVAALKAANTALIASNRKLMDEGVAFSEEALMAELTALRAARASEFNELGDILDGLAPILAQAEEESQDA</sequence>
<feature type="compositionally biased region" description="Low complexity" evidence="1">
    <location>
        <begin position="51"/>
        <end position="76"/>
    </location>
</feature>
<evidence type="ECO:0000256" key="1">
    <source>
        <dbReference type="SAM" id="MobiDB-lite"/>
    </source>
</evidence>
<dbReference type="RefSeq" id="WP_368392356.1">
    <property type="nucleotide sequence ID" value="NZ_JBFRYC010000008.1"/>
</dbReference>
<comment type="caution">
    <text evidence="2">The sequence shown here is derived from an EMBL/GenBank/DDBJ whole genome shotgun (WGS) entry which is preliminary data.</text>
</comment>
<name>A0ABV3TM24_9RHOB</name>
<feature type="region of interest" description="Disordered" evidence="1">
    <location>
        <begin position="29"/>
        <end position="91"/>
    </location>
</feature>
<protein>
    <recommendedName>
        <fullName evidence="4">Colicin transporter</fullName>
    </recommendedName>
</protein>
<dbReference type="EMBL" id="JBFRYC010000008">
    <property type="protein sequence ID" value="MEX1662631.1"/>
    <property type="molecule type" value="Genomic_DNA"/>
</dbReference>
<evidence type="ECO:0000313" key="2">
    <source>
        <dbReference type="EMBL" id="MEX1662631.1"/>
    </source>
</evidence>
<organism evidence="2 3">
    <name type="scientific">Thioclava arctica</name>
    <dbReference type="NCBI Taxonomy" id="3238301"/>
    <lineage>
        <taxon>Bacteria</taxon>
        <taxon>Pseudomonadati</taxon>
        <taxon>Pseudomonadota</taxon>
        <taxon>Alphaproteobacteria</taxon>
        <taxon>Rhodobacterales</taxon>
        <taxon>Paracoccaceae</taxon>
        <taxon>Thioclava</taxon>
    </lineage>
</organism>
<keyword evidence="3" id="KW-1185">Reference proteome</keyword>
<gene>
    <name evidence="2" type="ORF">AB4874_13380</name>
</gene>
<proteinExistence type="predicted"/>
<evidence type="ECO:0000313" key="3">
    <source>
        <dbReference type="Proteomes" id="UP001557465"/>
    </source>
</evidence>
<accession>A0ABV3TM24</accession>
<evidence type="ECO:0008006" key="4">
    <source>
        <dbReference type="Google" id="ProtNLM"/>
    </source>
</evidence>
<dbReference type="Proteomes" id="UP001557465">
    <property type="component" value="Unassembled WGS sequence"/>
</dbReference>
<reference evidence="2 3" key="1">
    <citation type="journal article" date="2011" name="Int. J. Syst. Evol. Microbiol.">
        <title>Zhongshania antarctica gen. nov., sp. nov. and Zhongshania guokunii sp. nov., gammaproteobacteria respectively isolated from coastal attached (fast) ice and surface seawater of the Antarctic.</title>
        <authorList>
            <person name="Li H.J."/>
            <person name="Zhang X.Y."/>
            <person name="Chen C.X."/>
            <person name="Zhang Y.J."/>
            <person name="Gao Z.M."/>
            <person name="Yu Y."/>
            <person name="Chen X.L."/>
            <person name="Chen B."/>
            <person name="Zhang Y.Z."/>
        </authorList>
    </citation>
    <scope>NUCLEOTIDE SEQUENCE [LARGE SCALE GENOMIC DNA]</scope>
    <source>
        <strain evidence="2 3">15-R06ZXC-3</strain>
    </source>
</reference>